<dbReference type="InterPro" id="IPR005631">
    <property type="entry name" value="SDH"/>
</dbReference>
<dbReference type="AlphaFoldDB" id="A0A849HWZ0"/>
<dbReference type="PANTHER" id="PTHR12469">
    <property type="entry name" value="PROTEIN EMI5 HOMOLOG, MITOCHONDRIAL"/>
    <property type="match status" value="1"/>
</dbReference>
<dbReference type="InterPro" id="IPR036714">
    <property type="entry name" value="SDH_sf"/>
</dbReference>
<name>A0A849HWZ0_9HYPH</name>
<dbReference type="SUPFAM" id="SSF109910">
    <property type="entry name" value="YgfY-like"/>
    <property type="match status" value="1"/>
</dbReference>
<evidence type="ECO:0000313" key="6">
    <source>
        <dbReference type="Proteomes" id="UP000564885"/>
    </source>
</evidence>
<organism evidence="5 6">
    <name type="scientific">Enterovirga aerilata</name>
    <dbReference type="NCBI Taxonomy" id="2730920"/>
    <lineage>
        <taxon>Bacteria</taxon>
        <taxon>Pseudomonadati</taxon>
        <taxon>Pseudomonadota</taxon>
        <taxon>Alphaproteobacteria</taxon>
        <taxon>Hyphomicrobiales</taxon>
        <taxon>Methylobacteriaceae</taxon>
        <taxon>Enterovirga</taxon>
    </lineage>
</organism>
<evidence type="ECO:0000256" key="1">
    <source>
        <dbReference type="ARBA" id="ARBA00008571"/>
    </source>
</evidence>
<accession>A0A849HWZ0</accession>
<dbReference type="Proteomes" id="UP000564885">
    <property type="component" value="Unassembled WGS sequence"/>
</dbReference>
<evidence type="ECO:0000256" key="4">
    <source>
        <dbReference type="SAM" id="MobiDB-lite"/>
    </source>
</evidence>
<evidence type="ECO:0000313" key="5">
    <source>
        <dbReference type="EMBL" id="NNM72056.1"/>
    </source>
</evidence>
<proteinExistence type="inferred from homology"/>
<reference evidence="5 6" key="1">
    <citation type="submission" date="2020-04" db="EMBL/GenBank/DDBJ databases">
        <title>Enterovirga sp. isolate from soil.</title>
        <authorList>
            <person name="Chea S."/>
            <person name="Kim D.-U."/>
        </authorList>
    </citation>
    <scope>NUCLEOTIDE SEQUENCE [LARGE SCALE GENOMIC DNA]</scope>
    <source>
        <strain evidence="5 6">DB1703</strain>
    </source>
</reference>
<keyword evidence="3" id="KW-0143">Chaperone</keyword>
<comment type="caution">
    <text evidence="5">The sequence shown here is derived from an EMBL/GenBank/DDBJ whole genome shotgun (WGS) entry which is preliminary data.</text>
</comment>
<evidence type="ECO:0000256" key="2">
    <source>
        <dbReference type="ARBA" id="ARBA00019418"/>
    </source>
</evidence>
<dbReference type="Pfam" id="PF03937">
    <property type="entry name" value="Sdh5"/>
    <property type="match status" value="1"/>
</dbReference>
<dbReference type="EMBL" id="JABEPP010000002">
    <property type="protein sequence ID" value="NNM72056.1"/>
    <property type="molecule type" value="Genomic_DNA"/>
</dbReference>
<keyword evidence="6" id="KW-1185">Reference proteome</keyword>
<feature type="region of interest" description="Disordered" evidence="4">
    <location>
        <begin position="1"/>
        <end position="21"/>
    </location>
</feature>
<dbReference type="Gene3D" id="1.10.150.250">
    <property type="entry name" value="Flavinator of succinate dehydrogenase"/>
    <property type="match status" value="1"/>
</dbReference>
<sequence>MAQSHSGPGAAVAAPADSAGALDPRRKRALFRAWHRGTREMDLIMGRYADRAIGTMSDQELAAFEQLLDLPEADVFGWVSGTNEPPAGIDPGLIARLGEFRGFDQH</sequence>
<dbReference type="GO" id="GO:0006099">
    <property type="term" value="P:tricarboxylic acid cycle"/>
    <property type="evidence" value="ECO:0007669"/>
    <property type="project" value="TreeGrafter"/>
</dbReference>
<protein>
    <recommendedName>
        <fullName evidence="2">FAD assembly factor SdhE</fullName>
    </recommendedName>
</protein>
<gene>
    <name evidence="5" type="ORF">HJG44_06565</name>
</gene>
<dbReference type="PANTHER" id="PTHR12469:SF2">
    <property type="entry name" value="SUCCINATE DEHYDROGENASE ASSEMBLY FACTOR 2, MITOCHONDRIAL"/>
    <property type="match status" value="1"/>
</dbReference>
<evidence type="ECO:0000256" key="3">
    <source>
        <dbReference type="ARBA" id="ARBA00023186"/>
    </source>
</evidence>
<comment type="similarity">
    <text evidence="1">Belongs to the SdhE FAD assembly factor family.</text>
</comment>